<feature type="non-terminal residue" evidence="2">
    <location>
        <position position="1"/>
    </location>
</feature>
<name>A0A6J4TN19_9SPHN</name>
<feature type="compositionally biased region" description="Basic residues" evidence="1">
    <location>
        <begin position="37"/>
        <end position="56"/>
    </location>
</feature>
<feature type="region of interest" description="Disordered" evidence="1">
    <location>
        <begin position="1"/>
        <end position="125"/>
    </location>
</feature>
<reference evidence="2" key="1">
    <citation type="submission" date="2020-02" db="EMBL/GenBank/DDBJ databases">
        <authorList>
            <person name="Meier V. D."/>
        </authorList>
    </citation>
    <scope>NUCLEOTIDE SEQUENCE</scope>
    <source>
        <strain evidence="2">AVDCRST_MAG91</strain>
    </source>
</reference>
<accession>A0A6J4TN19</accession>
<feature type="compositionally biased region" description="Basic residues" evidence="1">
    <location>
        <begin position="73"/>
        <end position="104"/>
    </location>
</feature>
<evidence type="ECO:0000313" key="2">
    <source>
        <dbReference type="EMBL" id="CAA9527492.1"/>
    </source>
</evidence>
<sequence>ERRRQVPHRSHRDRRPRRLGPDRRRQLPGQAFDSQGARRRRRRRQQPRTAVRRRLRGLFLGRDEGGVGQGRRPCPRRHDRHRPGRHRPALRRRVRHHRRPHRRPAGSAGAGRPPPRRRRAPGLPLFQRDARQCRCRVEAGL</sequence>
<dbReference type="AlphaFoldDB" id="A0A6J4TN19"/>
<evidence type="ECO:0000256" key="1">
    <source>
        <dbReference type="SAM" id="MobiDB-lite"/>
    </source>
</evidence>
<gene>
    <name evidence="2" type="ORF">AVDCRST_MAG91-2663</name>
</gene>
<organism evidence="2">
    <name type="scientific">uncultured Sphingomonadaceae bacterium</name>
    <dbReference type="NCBI Taxonomy" id="169976"/>
    <lineage>
        <taxon>Bacteria</taxon>
        <taxon>Pseudomonadati</taxon>
        <taxon>Pseudomonadota</taxon>
        <taxon>Alphaproteobacteria</taxon>
        <taxon>Sphingomonadales</taxon>
        <taxon>Sphingomonadaceae</taxon>
        <taxon>environmental samples</taxon>
    </lineage>
</organism>
<feature type="compositionally biased region" description="Basic residues" evidence="1">
    <location>
        <begin position="1"/>
        <end position="18"/>
    </location>
</feature>
<dbReference type="EMBL" id="CADCVX010000474">
    <property type="protein sequence ID" value="CAA9527492.1"/>
    <property type="molecule type" value="Genomic_DNA"/>
</dbReference>
<proteinExistence type="predicted"/>
<protein>
    <submittedName>
        <fullName evidence="2">Organic hydroperoxide resistance protein</fullName>
    </submittedName>
</protein>
<feature type="non-terminal residue" evidence="2">
    <location>
        <position position="141"/>
    </location>
</feature>